<sequence length="46" mass="5140">MAALATVTDLRQKFDGPDRLSELFHMVNRILPEDQSVRSVPPDTTA</sequence>
<gene>
    <name evidence="1" type="ORF">METZ01_LOCUS505741</name>
</gene>
<feature type="non-terminal residue" evidence="1">
    <location>
        <position position="46"/>
    </location>
</feature>
<protein>
    <submittedName>
        <fullName evidence="1">Uncharacterized protein</fullName>
    </submittedName>
</protein>
<proteinExistence type="predicted"/>
<accession>A0A383E7P9</accession>
<reference evidence="1" key="1">
    <citation type="submission" date="2018-05" db="EMBL/GenBank/DDBJ databases">
        <authorList>
            <person name="Lanie J.A."/>
            <person name="Ng W.-L."/>
            <person name="Kazmierczak K.M."/>
            <person name="Andrzejewski T.M."/>
            <person name="Davidsen T.M."/>
            <person name="Wayne K.J."/>
            <person name="Tettelin H."/>
            <person name="Glass J.I."/>
            <person name="Rusch D."/>
            <person name="Podicherti R."/>
            <person name="Tsui H.-C.T."/>
            <person name="Winkler M.E."/>
        </authorList>
    </citation>
    <scope>NUCLEOTIDE SEQUENCE</scope>
</reference>
<name>A0A383E7P9_9ZZZZ</name>
<dbReference type="EMBL" id="UINC01223614">
    <property type="protein sequence ID" value="SVE52887.1"/>
    <property type="molecule type" value="Genomic_DNA"/>
</dbReference>
<evidence type="ECO:0000313" key="1">
    <source>
        <dbReference type="EMBL" id="SVE52887.1"/>
    </source>
</evidence>
<dbReference type="AlphaFoldDB" id="A0A383E7P9"/>
<organism evidence="1">
    <name type="scientific">marine metagenome</name>
    <dbReference type="NCBI Taxonomy" id="408172"/>
    <lineage>
        <taxon>unclassified sequences</taxon>
        <taxon>metagenomes</taxon>
        <taxon>ecological metagenomes</taxon>
    </lineage>
</organism>